<sequence length="147" mass="14967">MSALAIPAVPVREVPGRRRGHLQLVGPGYVVPAPQRAEPARPAPAARPAVRLTARGRLVRSVLVLTVALTAAVTGGGWLGSLTADAQGYQGAVERVSVATGDTLWAIAAATAAEGQDVREVVDEILELNGLASGDLVVGQQLVVPAG</sequence>
<name>A0ABR8YXR4_9MICO</name>
<evidence type="ECO:0000313" key="2">
    <source>
        <dbReference type="EMBL" id="MBD8060835.1"/>
    </source>
</evidence>
<proteinExistence type="predicted"/>
<dbReference type="Gene3D" id="3.10.350.10">
    <property type="entry name" value="LysM domain"/>
    <property type="match status" value="1"/>
</dbReference>
<feature type="domain" description="LysM" evidence="1">
    <location>
        <begin position="94"/>
        <end position="144"/>
    </location>
</feature>
<organism evidence="2 3">
    <name type="scientific">Oceanitalea stevensii</name>
    <dbReference type="NCBI Taxonomy" id="2763072"/>
    <lineage>
        <taxon>Bacteria</taxon>
        <taxon>Bacillati</taxon>
        <taxon>Actinomycetota</taxon>
        <taxon>Actinomycetes</taxon>
        <taxon>Micrococcales</taxon>
        <taxon>Bogoriellaceae</taxon>
        <taxon>Georgenia</taxon>
    </lineage>
</organism>
<dbReference type="Proteomes" id="UP000661894">
    <property type="component" value="Unassembled WGS sequence"/>
</dbReference>
<dbReference type="EMBL" id="JACSPO010000001">
    <property type="protein sequence ID" value="MBD8060835.1"/>
    <property type="molecule type" value="Genomic_DNA"/>
</dbReference>
<gene>
    <name evidence="2" type="ORF">H9624_00675</name>
</gene>
<dbReference type="Pfam" id="PF01476">
    <property type="entry name" value="LysM"/>
    <property type="match status" value="1"/>
</dbReference>
<keyword evidence="3" id="KW-1185">Reference proteome</keyword>
<dbReference type="PROSITE" id="PS51782">
    <property type="entry name" value="LYSM"/>
    <property type="match status" value="1"/>
</dbReference>
<evidence type="ECO:0000313" key="3">
    <source>
        <dbReference type="Proteomes" id="UP000661894"/>
    </source>
</evidence>
<reference evidence="2 3" key="1">
    <citation type="submission" date="2020-08" db="EMBL/GenBank/DDBJ databases">
        <title>A Genomic Blueprint of the Chicken Gut Microbiome.</title>
        <authorList>
            <person name="Gilroy R."/>
            <person name="Ravi A."/>
            <person name="Getino M."/>
            <person name="Pursley I."/>
            <person name="Horton D.L."/>
            <person name="Alikhan N.-F."/>
            <person name="Baker D."/>
            <person name="Gharbi K."/>
            <person name="Hall N."/>
            <person name="Watson M."/>
            <person name="Adriaenssens E.M."/>
            <person name="Foster-Nyarko E."/>
            <person name="Jarju S."/>
            <person name="Secka A."/>
            <person name="Antonio M."/>
            <person name="Oren A."/>
            <person name="Chaudhuri R."/>
            <person name="La Ragione R.M."/>
            <person name="Hildebrand F."/>
            <person name="Pallen M.J."/>
        </authorList>
    </citation>
    <scope>NUCLEOTIDE SEQUENCE [LARGE SCALE GENOMIC DNA]</scope>
    <source>
        <strain evidence="2 3">Sa1BUA1</strain>
    </source>
</reference>
<protein>
    <submittedName>
        <fullName evidence="2">LysM peptidoglycan-binding domain-containing protein</fullName>
    </submittedName>
</protein>
<comment type="caution">
    <text evidence="2">The sequence shown here is derived from an EMBL/GenBank/DDBJ whole genome shotgun (WGS) entry which is preliminary data.</text>
</comment>
<dbReference type="InterPro" id="IPR018392">
    <property type="entry name" value="LysM"/>
</dbReference>
<dbReference type="RefSeq" id="WP_251837994.1">
    <property type="nucleotide sequence ID" value="NZ_JACSPO010000001.1"/>
</dbReference>
<evidence type="ECO:0000259" key="1">
    <source>
        <dbReference type="PROSITE" id="PS51782"/>
    </source>
</evidence>
<dbReference type="SUPFAM" id="SSF54106">
    <property type="entry name" value="LysM domain"/>
    <property type="match status" value="1"/>
</dbReference>
<dbReference type="SMART" id="SM00257">
    <property type="entry name" value="LysM"/>
    <property type="match status" value="1"/>
</dbReference>
<accession>A0ABR8YXR4</accession>
<dbReference type="InterPro" id="IPR036779">
    <property type="entry name" value="LysM_dom_sf"/>
</dbReference>